<reference evidence="2" key="1">
    <citation type="submission" date="2006-10" db="EMBL/GenBank/DDBJ databases">
        <authorList>
            <person name="Amadeo P."/>
            <person name="Zhao Q."/>
            <person name="Wortman J."/>
            <person name="Fraser-Liggett C."/>
            <person name="Carlton J."/>
        </authorList>
    </citation>
    <scope>NUCLEOTIDE SEQUENCE</scope>
    <source>
        <strain evidence="2">G3</strain>
    </source>
</reference>
<evidence type="ECO:0000313" key="3">
    <source>
        <dbReference type="Proteomes" id="UP000001542"/>
    </source>
</evidence>
<dbReference type="InParanoid" id="A2GMN1"/>
<dbReference type="VEuPathDB" id="TrichDB:TVAGG3_0899330"/>
<dbReference type="Proteomes" id="UP000001542">
    <property type="component" value="Unassembled WGS sequence"/>
</dbReference>
<dbReference type="EMBL" id="DS117446">
    <property type="protein sequence ID" value="EAX81586.1"/>
    <property type="molecule type" value="Genomic_DNA"/>
</dbReference>
<name>A2GMN1_TRIV3</name>
<feature type="compositionally biased region" description="Low complexity" evidence="1">
    <location>
        <begin position="124"/>
        <end position="134"/>
    </location>
</feature>
<keyword evidence="3" id="KW-1185">Reference proteome</keyword>
<proteinExistence type="predicted"/>
<accession>A2GMN1</accession>
<evidence type="ECO:0000256" key="1">
    <source>
        <dbReference type="SAM" id="MobiDB-lite"/>
    </source>
</evidence>
<evidence type="ECO:0000313" key="2">
    <source>
        <dbReference type="EMBL" id="EAX81586.1"/>
    </source>
</evidence>
<organism evidence="2 3">
    <name type="scientific">Trichomonas vaginalis (strain ATCC PRA-98 / G3)</name>
    <dbReference type="NCBI Taxonomy" id="412133"/>
    <lineage>
        <taxon>Eukaryota</taxon>
        <taxon>Metamonada</taxon>
        <taxon>Parabasalia</taxon>
        <taxon>Trichomonadida</taxon>
        <taxon>Trichomonadidae</taxon>
        <taxon>Trichomonas</taxon>
    </lineage>
</organism>
<protein>
    <submittedName>
        <fullName evidence="2">Uncharacterized protein</fullName>
    </submittedName>
</protein>
<gene>
    <name evidence="2" type="ORF">TVAG_104360</name>
</gene>
<dbReference type="VEuPathDB" id="TrichDB:TVAG_104360"/>
<reference evidence="2" key="2">
    <citation type="journal article" date="2007" name="Science">
        <title>Draft genome sequence of the sexually transmitted pathogen Trichomonas vaginalis.</title>
        <authorList>
            <person name="Carlton J.M."/>
            <person name="Hirt R.P."/>
            <person name="Silva J.C."/>
            <person name="Delcher A.L."/>
            <person name="Schatz M."/>
            <person name="Zhao Q."/>
            <person name="Wortman J.R."/>
            <person name="Bidwell S.L."/>
            <person name="Alsmark U.C.M."/>
            <person name="Besteiro S."/>
            <person name="Sicheritz-Ponten T."/>
            <person name="Noel C.J."/>
            <person name="Dacks J.B."/>
            <person name="Foster P.G."/>
            <person name="Simillion C."/>
            <person name="Van de Peer Y."/>
            <person name="Miranda-Saavedra D."/>
            <person name="Barton G.J."/>
            <person name="Westrop G.D."/>
            <person name="Mueller S."/>
            <person name="Dessi D."/>
            <person name="Fiori P.L."/>
            <person name="Ren Q."/>
            <person name="Paulsen I."/>
            <person name="Zhang H."/>
            <person name="Bastida-Corcuera F.D."/>
            <person name="Simoes-Barbosa A."/>
            <person name="Brown M.T."/>
            <person name="Hayes R.D."/>
            <person name="Mukherjee M."/>
            <person name="Okumura C.Y."/>
            <person name="Schneider R."/>
            <person name="Smith A.J."/>
            <person name="Vanacova S."/>
            <person name="Villalvazo M."/>
            <person name="Haas B.J."/>
            <person name="Pertea M."/>
            <person name="Feldblyum T.V."/>
            <person name="Utterback T.R."/>
            <person name="Shu C.L."/>
            <person name="Osoegawa K."/>
            <person name="de Jong P.J."/>
            <person name="Hrdy I."/>
            <person name="Horvathova L."/>
            <person name="Zubacova Z."/>
            <person name="Dolezal P."/>
            <person name="Malik S.B."/>
            <person name="Logsdon J.M. Jr."/>
            <person name="Henze K."/>
            <person name="Gupta A."/>
            <person name="Wang C.C."/>
            <person name="Dunne R.L."/>
            <person name="Upcroft J.A."/>
            <person name="Upcroft P."/>
            <person name="White O."/>
            <person name="Salzberg S.L."/>
            <person name="Tang P."/>
            <person name="Chiu C.-H."/>
            <person name="Lee Y.-S."/>
            <person name="Embley T.M."/>
            <person name="Coombs G.H."/>
            <person name="Mottram J.C."/>
            <person name="Tachezy J."/>
            <person name="Fraser-Liggett C.M."/>
            <person name="Johnson P.J."/>
        </authorList>
    </citation>
    <scope>NUCLEOTIDE SEQUENCE [LARGE SCALE GENOMIC DNA]</scope>
    <source>
        <strain evidence="2">G3</strain>
    </source>
</reference>
<feature type="region of interest" description="Disordered" evidence="1">
    <location>
        <begin position="119"/>
        <end position="140"/>
    </location>
</feature>
<dbReference type="KEGG" id="tva:4739212"/>
<sequence length="220" mass="25453">MSVTITRAEQKFIYFLDGIRGTKKQCHVDNQCQEEVNKLYKTIDKSQELKLTVDSKEVVYAGNFQNSEPNVSEAVQNTVKNSPFYDFAIKPEYKLIGVVIKAFKTGRIFFACVIRRDHNDESKPQPQQNANPNQKKGKNHNKFSAYKASNESQKPSIERYEDGRPKERSIENLCVYLINDFLEKNGKESLRYHQRAYNIMSKYHLGGLCQYEAIKPLKPS</sequence>
<dbReference type="AlphaFoldDB" id="A2GMN1"/>